<keyword evidence="4" id="KW-0511">Multifunctional enzyme</keyword>
<dbReference type="InterPro" id="IPR006162">
    <property type="entry name" value="Ppantetheine_attach_site"/>
</dbReference>
<dbReference type="InterPro" id="IPR013968">
    <property type="entry name" value="PKS_KR"/>
</dbReference>
<feature type="domain" description="Ketosynthase family 3 (KS3)" evidence="8">
    <location>
        <begin position="10"/>
        <end position="445"/>
    </location>
</feature>
<keyword evidence="3" id="KW-0808">Transferase</keyword>
<dbReference type="PROSITE" id="PS00012">
    <property type="entry name" value="PHOSPHOPANTETHEINE"/>
    <property type="match status" value="1"/>
</dbReference>
<dbReference type="InterPro" id="IPR016036">
    <property type="entry name" value="Malonyl_transacylase_ACP-bd"/>
</dbReference>
<dbReference type="InterPro" id="IPR057326">
    <property type="entry name" value="KR_dom"/>
</dbReference>
<dbReference type="SUPFAM" id="SSF47336">
    <property type="entry name" value="ACP-like"/>
    <property type="match status" value="1"/>
</dbReference>
<dbReference type="InterPro" id="IPR009081">
    <property type="entry name" value="PP-bd_ACP"/>
</dbReference>
<dbReference type="GO" id="GO:0031177">
    <property type="term" value="F:phosphopantetheine binding"/>
    <property type="evidence" value="ECO:0007669"/>
    <property type="project" value="InterPro"/>
</dbReference>
<dbReference type="Gene3D" id="3.10.129.110">
    <property type="entry name" value="Polyketide synthase dehydratase"/>
    <property type="match status" value="1"/>
</dbReference>
<dbReference type="SUPFAM" id="SSF53335">
    <property type="entry name" value="S-adenosyl-L-methionine-dependent methyltransferases"/>
    <property type="match status" value="1"/>
</dbReference>
<sequence length="2470" mass="269827">MIPPSINRPNEPIAVIGTGLRFPGGVNDPTQLWDLLQHPRDVQTVIPADRFSIDGFYQPSHDNQGSSHTRHGYFLSGDHRQFDAEFFGIIPVEASSMDPQQRLLLEVVYESIEAAGLDMKTLQGSPTAVYVGLMAVDYNDMLNRDPSDFPPYVAAGTSRSMFSNRISHFFDWRGPSMTIDTACSSSLVAIHLAIQSLRAGDCELAIAAGANLMLGPEQFIVGSSMKMLSPDGRSFWCDDRANGYARGEGFASIVLKTLSAAIADGDDIECVIAETGLNQDGRTQGLTVPSADAQATLIQTTYRKAGLDLTKPSDRPQYFEAHGTGTPTGDPLEVKAIHDAFFANTQPDDSKEQLYCGSVKTIIGHTEGTAGLAGLIKTSLALRHGIIPPNLLFENLSPRVKPFFDNLKIPTTAESWPVLPPGVIRRASVNSFGFGGTNAHCILESYDSAAREQPIDCVTNLPFVFSAPSEKALVAILKSYLKYLNEEPAVELRALSHTLCTRRTAFPVRVAFSANSMKDLHTKLNSIANQEGAKPFLTAPVSALRPRILGVFTGQGAQWAGMASRLMEFSGTAALIDELERSLAELPDPPSWSLKAELSKEKSHSRITETAITQPACTAVQILLVEMLRAAGVRFSAVVGHSSGEIAAAYTAGYLSAQDAIRVAYYRGRHVPLIGGRNGERGSMIAIGASYEEAQNLCNQDELRGRICIAASNSASSITLSGDTSAIEEVQTMFKASNRFTRLLRVDNAYHSHHMIRCSEAITASYRACKIKSRRPTIPDCLWVSSVYHRDIALVTDSLDGHYWHSNTIGEVLFSQALEHALQQPHFDLAVEIGAHPALKGPALQVIEDTVGYTIPYTGMLARGVEDDEAFANSLGYIWASLARNTVDFAGYDQFMNATESPTLLKGLPTYPWNHERAFWHESRVSRAFRGRSGRHKLLGLKNVDYSEDQISWKHSLIPDRMSWLQDHRIQGQMIFPGAAYIVSAFEAARQVTGEQSVRAIELTDFVFGQPLVFATGDTRIEVLVSLRGVRRRDSKTTADFTYHSIANETSGSMTLNAHCQVTIDRGHQDGATMQPFPEATQFGMQEVGSDRIYESFAKHGYHYTGPFRSLTSVSRRLGVASGLVQMPGPTHKMETLMHPATLDAAMHSIMVAHSYPGDGRLSTPRIPTEVSKISLDLLAALRSSSQQHLKFVSIDVDNVNRKEGRVELSSVDGADSILQIEGLRTKPMVPATPANDVRMFSETVWGPGYPLLRDGHNGFNTSRDVVDVMTSAAEELTHRYPGMHILGQVRISDISHIANKILSINRADPEHVLRFLSGLDNAFASYTHTDVSEECLDLGRTVLDSLDDKITYRKTSPDTDVSDQGFTARSADLVVTFSMPSTLLELQHTLRDVGYLLRPGGYFLCPQPIDPDLLIRDPSSEIVVAPDVCGGPAHPSLQQGILSQRKQMLELHDLADFDSLLQTRNSISHNGQDCVTLMQAIDNRVQYLRDPLNQVARHPQIMAGDITLIGGDTTATSACAGQIEAILNACGGNVVRAQSISSLLDTEARFGGSVLVLQDCDKPIFEDFDQNMLAGLKNIFAASRNVLWVTFGYKRNAPNARMLVAFARCLAQEMEHVRLQIVDFTSPDTLEASLISQVFLRLLGTTIWEDQGRLHDILWSAEPEISYEEGDMFIPRVKPCKTLNDRYNSSRRPVTRDVALADEMVALSPVDDTYVLKASIGASQASLRNNHVTIHVTHSFLKAVKIERSGFFYLLLGTDVAGNEQVIALSSTLSSRVDVPRELVRSCPLPKEKNVEHLHAVFYGLVSFAILRGLTSDDAVLVLEPDSSIATILPAFAKANCVRVLFSVAREDQNLDSQPPRRALGSEISDALHDINLARVVCWKDDVSTASIRSEIPFGLACDEMSAYVAEKGSPVSCMSIARASLTLDRVHDRLSSTISTNACEVTKCISLSDVAGTFIAVDPMTMLEWKAKSKVQVCIEPIDHGVLFQCDRTYWLVGLTGDLGLSLCLWMITKGARFIAISSRHPKVDPAWITHFRSLGATVEVLTCDVTEYESIEATLGSIEVSMPPIAGVCHGAMVLQDALFHDLDPARMEQVLKPKVNGAVNLDRVFRKHSLDFFIMLSSVAAITGNPGQSVYAAANGFLAGLSAQRRARGDCASTINMGAILGAGTTRALTTAQQISLQKAGVMWTSEQDFHTAFAEAVVANRSCSDSNGEFTTGVRICNVDEEFKPKHASSPIFSHMLLRTNILAQSNAFAPAAETVRARLLQATDEKMLLQILAESLTSKLRKALQMSPGSTVIDETAESLGIDSLIAIEIRSWLLKELSVDLPLLIVIGGNNMRQVLEACRARLDPAMTPLLDAESGQTTTSEVWQLQDDSKVLVSSQEEIPVISAHTNVHPAGTNNPKIVEIVATLVENPAAPVQERRTLVTANTRPHDAELASRPDITGTEQMSPEDVLENGCITQVD</sequence>
<evidence type="ECO:0000313" key="11">
    <source>
        <dbReference type="Proteomes" id="UP000800082"/>
    </source>
</evidence>
<keyword evidence="1" id="KW-0596">Phosphopantetheine</keyword>
<dbReference type="InterPro" id="IPR018201">
    <property type="entry name" value="Ketoacyl_synth_AS"/>
</dbReference>
<dbReference type="InterPro" id="IPR014030">
    <property type="entry name" value="Ketoacyl_synth_N"/>
</dbReference>
<dbReference type="Gene3D" id="3.40.47.10">
    <property type="match status" value="1"/>
</dbReference>
<dbReference type="InterPro" id="IPR029063">
    <property type="entry name" value="SAM-dependent_MTases_sf"/>
</dbReference>
<reference evidence="10" key="1">
    <citation type="journal article" date="2020" name="Stud. Mycol.">
        <title>101 Dothideomycetes genomes: a test case for predicting lifestyles and emergence of pathogens.</title>
        <authorList>
            <person name="Haridas S."/>
            <person name="Albert R."/>
            <person name="Binder M."/>
            <person name="Bloem J."/>
            <person name="Labutti K."/>
            <person name="Salamov A."/>
            <person name="Andreopoulos B."/>
            <person name="Baker S."/>
            <person name="Barry K."/>
            <person name="Bills G."/>
            <person name="Bluhm B."/>
            <person name="Cannon C."/>
            <person name="Castanera R."/>
            <person name="Culley D."/>
            <person name="Daum C."/>
            <person name="Ezra D."/>
            <person name="Gonzalez J."/>
            <person name="Henrissat B."/>
            <person name="Kuo A."/>
            <person name="Liang C."/>
            <person name="Lipzen A."/>
            <person name="Lutzoni F."/>
            <person name="Magnuson J."/>
            <person name="Mondo S."/>
            <person name="Nolan M."/>
            <person name="Ohm R."/>
            <person name="Pangilinan J."/>
            <person name="Park H.-J."/>
            <person name="Ramirez L."/>
            <person name="Alfaro M."/>
            <person name="Sun H."/>
            <person name="Tritt A."/>
            <person name="Yoshinaga Y."/>
            <person name="Zwiers L.-H."/>
            <person name="Turgeon B."/>
            <person name="Goodwin S."/>
            <person name="Spatafora J."/>
            <person name="Crous P."/>
            <person name="Grigoriev I."/>
        </authorList>
    </citation>
    <scope>NUCLEOTIDE SEQUENCE</scope>
    <source>
        <strain evidence="10">CBS 183.55</strain>
    </source>
</reference>
<dbReference type="SMART" id="SM00822">
    <property type="entry name" value="PKS_KR"/>
    <property type="match status" value="1"/>
</dbReference>
<evidence type="ECO:0000259" key="9">
    <source>
        <dbReference type="PROSITE" id="PS52019"/>
    </source>
</evidence>
<organism evidence="10 11">
    <name type="scientific">Didymella exigua CBS 183.55</name>
    <dbReference type="NCBI Taxonomy" id="1150837"/>
    <lineage>
        <taxon>Eukaryota</taxon>
        <taxon>Fungi</taxon>
        <taxon>Dikarya</taxon>
        <taxon>Ascomycota</taxon>
        <taxon>Pezizomycotina</taxon>
        <taxon>Dothideomycetes</taxon>
        <taxon>Pleosporomycetidae</taxon>
        <taxon>Pleosporales</taxon>
        <taxon>Pleosporineae</taxon>
        <taxon>Didymellaceae</taxon>
        <taxon>Didymella</taxon>
    </lineage>
</organism>
<feature type="region of interest" description="N-terminal hotdog fold" evidence="5">
    <location>
        <begin position="936"/>
        <end position="1071"/>
    </location>
</feature>
<dbReference type="Pfam" id="PF02801">
    <property type="entry name" value="Ketoacyl-synt_C"/>
    <property type="match status" value="1"/>
</dbReference>
<evidence type="ECO:0000256" key="2">
    <source>
        <dbReference type="ARBA" id="ARBA00022553"/>
    </source>
</evidence>
<gene>
    <name evidence="10" type="ORF">M421DRAFT_3941</name>
</gene>
<dbReference type="InterPro" id="IPR036736">
    <property type="entry name" value="ACP-like_sf"/>
</dbReference>
<dbReference type="OrthoDB" id="329835at2759"/>
<dbReference type="Proteomes" id="UP000800082">
    <property type="component" value="Unassembled WGS sequence"/>
</dbReference>
<feature type="active site" description="Proton donor; for dehydratase activity" evidence="5">
    <location>
        <position position="1144"/>
    </location>
</feature>
<dbReference type="Gene3D" id="3.40.50.720">
    <property type="entry name" value="NAD(P)-binding Rossmann-like Domain"/>
    <property type="match status" value="1"/>
</dbReference>
<evidence type="ECO:0000256" key="5">
    <source>
        <dbReference type="PROSITE-ProRule" id="PRU01363"/>
    </source>
</evidence>
<dbReference type="InterPro" id="IPR049900">
    <property type="entry name" value="PKS_mFAS_DH"/>
</dbReference>
<dbReference type="InterPro" id="IPR042104">
    <property type="entry name" value="PKS_dehydratase_sf"/>
</dbReference>
<dbReference type="InterPro" id="IPR036291">
    <property type="entry name" value="NAD(P)-bd_dom_sf"/>
</dbReference>
<dbReference type="SMART" id="SM00827">
    <property type="entry name" value="PKS_AT"/>
    <property type="match status" value="1"/>
</dbReference>
<dbReference type="PROSITE" id="PS50075">
    <property type="entry name" value="CARRIER"/>
    <property type="match status" value="1"/>
</dbReference>
<dbReference type="PANTHER" id="PTHR43775">
    <property type="entry name" value="FATTY ACID SYNTHASE"/>
    <property type="match status" value="1"/>
</dbReference>
<dbReference type="GeneID" id="54347710"/>
<name>A0A6A5RT75_9PLEO</name>
<dbReference type="SMART" id="SM00825">
    <property type="entry name" value="PKS_KS"/>
    <property type="match status" value="1"/>
</dbReference>
<dbReference type="Gene3D" id="3.40.366.10">
    <property type="entry name" value="Malonyl-Coenzyme A Acyl Carrier Protein, domain 2"/>
    <property type="match status" value="1"/>
</dbReference>
<dbReference type="InterPro" id="IPR020807">
    <property type="entry name" value="PKS_DH"/>
</dbReference>
<dbReference type="PANTHER" id="PTHR43775:SF20">
    <property type="entry name" value="HYBRID PKS-NRPS SYNTHETASE APDA"/>
    <property type="match status" value="1"/>
</dbReference>
<evidence type="ECO:0000259" key="7">
    <source>
        <dbReference type="PROSITE" id="PS50075"/>
    </source>
</evidence>
<dbReference type="InterPro" id="IPR020841">
    <property type="entry name" value="PKS_Beta-ketoAc_synthase_dom"/>
</dbReference>
<evidence type="ECO:0000256" key="4">
    <source>
        <dbReference type="ARBA" id="ARBA00023268"/>
    </source>
</evidence>
<feature type="domain" description="PKS/mFAS DH" evidence="9">
    <location>
        <begin position="936"/>
        <end position="1235"/>
    </location>
</feature>
<dbReference type="PROSITE" id="PS52004">
    <property type="entry name" value="KS3_2"/>
    <property type="match status" value="1"/>
</dbReference>
<feature type="region of interest" description="Disordered" evidence="6">
    <location>
        <begin position="2442"/>
        <end position="2470"/>
    </location>
</feature>
<dbReference type="SMART" id="SM00823">
    <property type="entry name" value="PKS_PP"/>
    <property type="match status" value="1"/>
</dbReference>
<dbReference type="GO" id="GO:0004315">
    <property type="term" value="F:3-oxoacyl-[acyl-carrier-protein] synthase activity"/>
    <property type="evidence" value="ECO:0007669"/>
    <property type="project" value="InterPro"/>
</dbReference>
<accession>A0A6A5RT75</accession>
<feature type="region of interest" description="C-terminal hotdog fold" evidence="5">
    <location>
        <begin position="1085"/>
        <end position="1235"/>
    </location>
</feature>
<proteinExistence type="predicted"/>
<evidence type="ECO:0000259" key="8">
    <source>
        <dbReference type="PROSITE" id="PS52004"/>
    </source>
</evidence>
<dbReference type="Pfam" id="PF16197">
    <property type="entry name" value="KAsynt_C_assoc"/>
    <property type="match status" value="1"/>
</dbReference>
<dbReference type="InterPro" id="IPR020806">
    <property type="entry name" value="PKS_PP-bd"/>
</dbReference>
<evidence type="ECO:0000256" key="6">
    <source>
        <dbReference type="SAM" id="MobiDB-lite"/>
    </source>
</evidence>
<dbReference type="InterPro" id="IPR049552">
    <property type="entry name" value="PKS_DH_N"/>
</dbReference>
<feature type="active site" description="Proton acceptor; for dehydratase activity" evidence="5">
    <location>
        <position position="968"/>
    </location>
</feature>
<dbReference type="Pfam" id="PF00109">
    <property type="entry name" value="ketoacyl-synt"/>
    <property type="match status" value="1"/>
</dbReference>
<dbReference type="InterPro" id="IPR032821">
    <property type="entry name" value="PKS_assoc"/>
</dbReference>
<dbReference type="Pfam" id="PF14765">
    <property type="entry name" value="PS-DH"/>
    <property type="match status" value="1"/>
</dbReference>
<protein>
    <submittedName>
        <fullName evidence="10">Ketoacyl-synt-domain-containing protein</fullName>
    </submittedName>
</protein>
<dbReference type="SUPFAM" id="SSF55048">
    <property type="entry name" value="Probable ACP-binding domain of malonyl-CoA ACP transacylase"/>
    <property type="match status" value="1"/>
</dbReference>
<keyword evidence="2" id="KW-0597">Phosphoprotein</keyword>
<evidence type="ECO:0000313" key="10">
    <source>
        <dbReference type="EMBL" id="KAF1930198.1"/>
    </source>
</evidence>
<dbReference type="Pfam" id="PF00698">
    <property type="entry name" value="Acyl_transf_1"/>
    <property type="match status" value="1"/>
</dbReference>
<dbReference type="FunFam" id="3.40.47.10:FF:000019">
    <property type="entry name" value="Polyketide synthase type I"/>
    <property type="match status" value="1"/>
</dbReference>
<evidence type="ECO:0000256" key="1">
    <source>
        <dbReference type="ARBA" id="ARBA00022450"/>
    </source>
</evidence>
<dbReference type="GO" id="GO:0004312">
    <property type="term" value="F:fatty acid synthase activity"/>
    <property type="evidence" value="ECO:0007669"/>
    <property type="project" value="TreeGrafter"/>
</dbReference>
<dbReference type="Gene3D" id="3.40.50.150">
    <property type="entry name" value="Vaccinia Virus protein VP39"/>
    <property type="match status" value="1"/>
</dbReference>
<dbReference type="SUPFAM" id="SSF53901">
    <property type="entry name" value="Thiolase-like"/>
    <property type="match status" value="1"/>
</dbReference>
<dbReference type="InterPro" id="IPR050091">
    <property type="entry name" value="PKS_NRPS_Biosynth_Enz"/>
</dbReference>
<dbReference type="InterPro" id="IPR014043">
    <property type="entry name" value="Acyl_transferase_dom"/>
</dbReference>
<dbReference type="InterPro" id="IPR049551">
    <property type="entry name" value="PKS_DH_C"/>
</dbReference>
<dbReference type="SMART" id="SM00826">
    <property type="entry name" value="PKS_DH"/>
    <property type="match status" value="1"/>
</dbReference>
<dbReference type="GO" id="GO:0044550">
    <property type="term" value="P:secondary metabolite biosynthetic process"/>
    <property type="evidence" value="ECO:0007669"/>
    <property type="project" value="TreeGrafter"/>
</dbReference>
<dbReference type="CDD" id="cd00833">
    <property type="entry name" value="PKS"/>
    <property type="match status" value="1"/>
</dbReference>
<dbReference type="EMBL" id="ML978964">
    <property type="protein sequence ID" value="KAF1930198.1"/>
    <property type="molecule type" value="Genomic_DNA"/>
</dbReference>
<dbReference type="Pfam" id="PF00550">
    <property type="entry name" value="PP-binding"/>
    <property type="match status" value="1"/>
</dbReference>
<dbReference type="SUPFAM" id="SSF52151">
    <property type="entry name" value="FabD/lysophospholipase-like"/>
    <property type="match status" value="1"/>
</dbReference>
<keyword evidence="11" id="KW-1185">Reference proteome</keyword>
<dbReference type="PROSITE" id="PS52019">
    <property type="entry name" value="PKS_MFAS_DH"/>
    <property type="match status" value="1"/>
</dbReference>
<dbReference type="Gene3D" id="3.30.70.3290">
    <property type="match status" value="1"/>
</dbReference>
<evidence type="ECO:0000256" key="3">
    <source>
        <dbReference type="ARBA" id="ARBA00022679"/>
    </source>
</evidence>
<dbReference type="GO" id="GO:0006633">
    <property type="term" value="P:fatty acid biosynthetic process"/>
    <property type="evidence" value="ECO:0007669"/>
    <property type="project" value="InterPro"/>
</dbReference>
<dbReference type="SUPFAM" id="SSF51735">
    <property type="entry name" value="NAD(P)-binding Rossmann-fold domains"/>
    <property type="match status" value="1"/>
</dbReference>
<dbReference type="InterPro" id="IPR016039">
    <property type="entry name" value="Thiolase-like"/>
</dbReference>
<dbReference type="RefSeq" id="XP_033450446.1">
    <property type="nucleotide sequence ID" value="XM_033590055.1"/>
</dbReference>
<dbReference type="InterPro" id="IPR001227">
    <property type="entry name" value="Ac_transferase_dom_sf"/>
</dbReference>
<dbReference type="InterPro" id="IPR016035">
    <property type="entry name" value="Acyl_Trfase/lysoPLipase"/>
</dbReference>
<dbReference type="InterPro" id="IPR014031">
    <property type="entry name" value="Ketoacyl_synth_C"/>
</dbReference>
<dbReference type="PROSITE" id="PS00606">
    <property type="entry name" value="KS3_1"/>
    <property type="match status" value="1"/>
</dbReference>
<dbReference type="Pfam" id="PF21089">
    <property type="entry name" value="PKS_DH_N"/>
    <property type="match status" value="1"/>
</dbReference>
<dbReference type="Pfam" id="PF08659">
    <property type="entry name" value="KR"/>
    <property type="match status" value="1"/>
</dbReference>
<feature type="domain" description="Carrier" evidence="7">
    <location>
        <begin position="2272"/>
        <end position="2354"/>
    </location>
</feature>